<keyword evidence="3" id="KW-1185">Reference proteome</keyword>
<feature type="compositionally biased region" description="Basic and acidic residues" evidence="1">
    <location>
        <begin position="268"/>
        <end position="281"/>
    </location>
</feature>
<evidence type="ECO:0000256" key="1">
    <source>
        <dbReference type="SAM" id="MobiDB-lite"/>
    </source>
</evidence>
<proteinExistence type="predicted"/>
<feature type="compositionally biased region" description="Basic and acidic residues" evidence="1">
    <location>
        <begin position="72"/>
        <end position="84"/>
    </location>
</feature>
<accession>A0ABT4AYS6</accession>
<dbReference type="RefSeq" id="WP_267562512.1">
    <property type="nucleotide sequence ID" value="NZ_JAPNTZ010000003.1"/>
</dbReference>
<dbReference type="EMBL" id="JAPNTZ010000003">
    <property type="protein sequence ID" value="MCY1138508.1"/>
    <property type="molecule type" value="Genomic_DNA"/>
</dbReference>
<feature type="region of interest" description="Disordered" evidence="1">
    <location>
        <begin position="1"/>
        <end position="120"/>
    </location>
</feature>
<comment type="caution">
    <text evidence="2">The sequence shown here is derived from an EMBL/GenBank/DDBJ whole genome shotgun (WGS) entry which is preliminary data.</text>
</comment>
<feature type="compositionally biased region" description="Low complexity" evidence="1">
    <location>
        <begin position="221"/>
        <end position="233"/>
    </location>
</feature>
<evidence type="ECO:0008006" key="4">
    <source>
        <dbReference type="Google" id="ProtNLM"/>
    </source>
</evidence>
<dbReference type="Gene3D" id="1.10.287.700">
    <property type="entry name" value="Helix hairpin bin"/>
    <property type="match status" value="1"/>
</dbReference>
<reference evidence="2" key="1">
    <citation type="submission" date="2022-11" db="EMBL/GenBank/DDBJ databases">
        <authorList>
            <person name="Somphong A."/>
            <person name="Phongsopitanun W."/>
        </authorList>
    </citation>
    <scope>NUCLEOTIDE SEQUENCE</scope>
    <source>
        <strain evidence="2">Pm04-4</strain>
    </source>
</reference>
<gene>
    <name evidence="2" type="ORF">OWR29_10910</name>
</gene>
<sequence>MSDVPSGVRRPDDTYPLDVPPTPGYPADPYATTTTTAYDTTYESGSESGSGSGAKEKAKEVAAQTGQASKEAAADVKDTAKEQAARVGQEAKAQASNLASEVKGRVNDQARTQNDKLVNQIRSTADQLDEMRGERGDSPAAAVVSRVADGGRQFADYLDRNGPEGVLREVQDFARRRPGAFLATALAAGFVVGRLGKVVAKADPDAGQSVKPSTDSFVSRPDTYATTETTVPVTTPPVTPPVTPDYTTGAGYASTTEYSSTGTGTPAVREEYVVESPERLR</sequence>
<dbReference type="Proteomes" id="UP001151002">
    <property type="component" value="Unassembled WGS sequence"/>
</dbReference>
<name>A0ABT4AYS6_9ACTN</name>
<feature type="compositionally biased region" description="Pro residues" evidence="1">
    <location>
        <begin position="234"/>
        <end position="243"/>
    </location>
</feature>
<evidence type="ECO:0000313" key="3">
    <source>
        <dbReference type="Proteomes" id="UP001151002"/>
    </source>
</evidence>
<feature type="compositionally biased region" description="Low complexity" evidence="1">
    <location>
        <begin position="244"/>
        <end position="265"/>
    </location>
</feature>
<evidence type="ECO:0000313" key="2">
    <source>
        <dbReference type="EMBL" id="MCY1138508.1"/>
    </source>
</evidence>
<protein>
    <recommendedName>
        <fullName evidence="4">ATP synthase F0 subunit B</fullName>
    </recommendedName>
</protein>
<organism evidence="2 3">
    <name type="scientific">Paractinoplanes pyxinae</name>
    <dbReference type="NCBI Taxonomy" id="2997416"/>
    <lineage>
        <taxon>Bacteria</taxon>
        <taxon>Bacillati</taxon>
        <taxon>Actinomycetota</taxon>
        <taxon>Actinomycetes</taxon>
        <taxon>Micromonosporales</taxon>
        <taxon>Micromonosporaceae</taxon>
        <taxon>Paractinoplanes</taxon>
    </lineage>
</organism>
<feature type="region of interest" description="Disordered" evidence="1">
    <location>
        <begin position="203"/>
        <end position="281"/>
    </location>
</feature>
<feature type="compositionally biased region" description="Low complexity" evidence="1">
    <location>
        <begin position="27"/>
        <end position="49"/>
    </location>
</feature>
<feature type="compositionally biased region" description="Polar residues" evidence="1">
    <location>
        <begin position="109"/>
        <end position="120"/>
    </location>
</feature>